<name>A0ABX7FDL9_9RHOB</name>
<sequence>MSPMRPLLATAFLLAATPAFAQTPDLFGDYTVEGRNADGSAYSGDLTLTEGGTDIYGDWTIGSDSFRGVGRLEGRVLTLQWEDNAPPVVYVLMPDGTLHGTWGDGYALERAAPK</sequence>
<evidence type="ECO:0008006" key="4">
    <source>
        <dbReference type="Google" id="ProtNLM"/>
    </source>
</evidence>
<evidence type="ECO:0000313" key="3">
    <source>
        <dbReference type="Proteomes" id="UP000596387"/>
    </source>
</evidence>
<keyword evidence="3" id="KW-1185">Reference proteome</keyword>
<protein>
    <recommendedName>
        <fullName evidence="4">Fibronectin-binding protein</fullName>
    </recommendedName>
</protein>
<accession>A0ABX7FDL9</accession>
<keyword evidence="1" id="KW-0732">Signal</keyword>
<evidence type="ECO:0000256" key="1">
    <source>
        <dbReference type="SAM" id="SignalP"/>
    </source>
</evidence>
<feature type="signal peptide" evidence="1">
    <location>
        <begin position="1"/>
        <end position="21"/>
    </location>
</feature>
<feature type="chain" id="PRO_5047112984" description="Fibronectin-binding protein" evidence="1">
    <location>
        <begin position="22"/>
        <end position="114"/>
    </location>
</feature>
<proteinExistence type="predicted"/>
<evidence type="ECO:0000313" key="2">
    <source>
        <dbReference type="EMBL" id="QRF68488.1"/>
    </source>
</evidence>
<dbReference type="Proteomes" id="UP000596387">
    <property type="component" value="Chromosome"/>
</dbReference>
<gene>
    <name evidence="2" type="ORF">GQA70_12635</name>
</gene>
<reference evidence="2 3" key="1">
    <citation type="submission" date="2019-12" db="EMBL/GenBank/DDBJ databases">
        <title>Complete Genome Sequence of a Quorum-Sensing Bacterium,Rhodobacteraceae bacterium C31, Isolated from a marine microalgae symbiotic bacteria.</title>
        <authorList>
            <person name="Zhang Y."/>
        </authorList>
    </citation>
    <scope>NUCLEOTIDE SEQUENCE [LARGE SCALE GENOMIC DNA]</scope>
    <source>
        <strain evidence="2 3">C31</strain>
    </source>
</reference>
<organism evidence="2 3">
    <name type="scientific">Ponticoccus alexandrii</name>
    <dbReference type="NCBI Taxonomy" id="1943633"/>
    <lineage>
        <taxon>Bacteria</taxon>
        <taxon>Pseudomonadati</taxon>
        <taxon>Pseudomonadota</taxon>
        <taxon>Alphaproteobacteria</taxon>
        <taxon>Rhodobacterales</taxon>
        <taxon>Roseobacteraceae</taxon>
        <taxon>Ponticoccus</taxon>
    </lineage>
</organism>
<dbReference type="EMBL" id="CP047166">
    <property type="protein sequence ID" value="QRF68488.1"/>
    <property type="molecule type" value="Genomic_DNA"/>
</dbReference>